<keyword evidence="5" id="KW-0472">Membrane</keyword>
<dbReference type="GO" id="GO:0000166">
    <property type="term" value="F:nucleotide binding"/>
    <property type="evidence" value="ECO:0007669"/>
    <property type="project" value="UniProtKB-KW"/>
</dbReference>
<organism evidence="11">
    <name type="scientific">Tetraselmis sp. GSL018</name>
    <dbReference type="NCBI Taxonomy" id="582737"/>
    <lineage>
        <taxon>Eukaryota</taxon>
        <taxon>Viridiplantae</taxon>
        <taxon>Chlorophyta</taxon>
        <taxon>core chlorophytes</taxon>
        <taxon>Chlorodendrophyceae</taxon>
        <taxon>Chlorodendrales</taxon>
        <taxon>Chlorodendraceae</taxon>
        <taxon>Tetraselmis</taxon>
    </lineage>
</organism>
<keyword evidence="6" id="KW-0456">Lyase</keyword>
<keyword evidence="3" id="KW-0547">Nucleotide-binding</keyword>
<dbReference type="InterPro" id="IPR011006">
    <property type="entry name" value="CheY-like_superfamily"/>
</dbReference>
<sequence>MGSRPSSLSRAKPNCEAREACLDKKVHTKDYEQELKREDPIYQSESGYLPQPSTDHKSFLSRRSGELLQEACNVVDRRAFIPMIDASRGLLSSKRLLNTGAQSTTLSSDSLVKLQSARQVPDGKLVRPDKTACREDTVFALSPSLSSGQLVTEVVCVDDDPVQHILFRKALTGSFLVTSAYTVEEALRLLERKYEKRELDCTSTVLIVDYLLPESNGLQLVTEARRRYASCFLPILLLSSDGTDLISSSSFAVKAQQLAKIRSSKVAREVRQSTTLLENMLPWHTINTLTSGQQLQYDDLGEVTVVFTDVMDYKNVVASVGTEQVLSLLHQLYLAFDELTDTYGIYKVETTGDCYMAVAGHTKDTSRNHARCALGMASAMLKAAVPFKLPDGSPLRIRVGVHTGPAYAGVIGRKAPRYCFFGDTVNTASRMQTTSFGNCVQVSNATHKRCMKEMTGESISHHLFVSLGSRHIKGKGTMQTWLVKTGDWQQALAEVRLANARQMLTGDESE</sequence>
<feature type="domain" description="Guanylate cyclase" evidence="10">
    <location>
        <begin position="304"/>
        <end position="432"/>
    </location>
</feature>
<dbReference type="Gene3D" id="3.30.70.1230">
    <property type="entry name" value="Nucleotide cyclase"/>
    <property type="match status" value="1"/>
</dbReference>
<keyword evidence="7" id="KW-0597">Phosphoprotein</keyword>
<evidence type="ECO:0000259" key="9">
    <source>
        <dbReference type="PROSITE" id="PS50110"/>
    </source>
</evidence>
<feature type="region of interest" description="Disordered" evidence="8">
    <location>
        <begin position="32"/>
        <end position="57"/>
    </location>
</feature>
<accession>A0A061RQB4</accession>
<dbReference type="PANTHER" id="PTHR11920">
    <property type="entry name" value="GUANYLYL CYCLASE"/>
    <property type="match status" value="1"/>
</dbReference>
<protein>
    <submittedName>
        <fullName evidence="11">Guanylate cyclase, other</fullName>
    </submittedName>
</protein>
<dbReference type="InterPro" id="IPR001054">
    <property type="entry name" value="A/G_cyclase"/>
</dbReference>
<evidence type="ECO:0000256" key="2">
    <source>
        <dbReference type="ARBA" id="ARBA00022692"/>
    </source>
</evidence>
<dbReference type="GO" id="GO:0007168">
    <property type="term" value="P:receptor guanylyl cyclase signaling pathway"/>
    <property type="evidence" value="ECO:0007669"/>
    <property type="project" value="TreeGrafter"/>
</dbReference>
<dbReference type="SUPFAM" id="SSF55073">
    <property type="entry name" value="Nucleotide cyclase"/>
    <property type="match status" value="1"/>
</dbReference>
<evidence type="ECO:0000256" key="1">
    <source>
        <dbReference type="ARBA" id="ARBA00004370"/>
    </source>
</evidence>
<comment type="subcellular location">
    <subcellularLocation>
        <location evidence="1">Membrane</location>
    </subcellularLocation>
</comment>
<dbReference type="Gene3D" id="3.40.50.2300">
    <property type="match status" value="1"/>
</dbReference>
<dbReference type="GO" id="GO:0001653">
    <property type="term" value="F:peptide receptor activity"/>
    <property type="evidence" value="ECO:0007669"/>
    <property type="project" value="TreeGrafter"/>
</dbReference>
<dbReference type="Pfam" id="PF00211">
    <property type="entry name" value="Guanylate_cyc"/>
    <property type="match status" value="1"/>
</dbReference>
<keyword evidence="2" id="KW-0812">Transmembrane</keyword>
<dbReference type="AlphaFoldDB" id="A0A061RQB4"/>
<gene>
    <name evidence="11" type="ORF">TSPGSL018_30579</name>
</gene>
<dbReference type="EMBL" id="GBEZ01013220">
    <property type="protein sequence ID" value="JAC72741.1"/>
    <property type="molecule type" value="Transcribed_RNA"/>
</dbReference>
<dbReference type="PANTHER" id="PTHR11920:SF335">
    <property type="entry name" value="GUANYLATE CYCLASE"/>
    <property type="match status" value="1"/>
</dbReference>
<evidence type="ECO:0000313" key="11">
    <source>
        <dbReference type="EMBL" id="JAC72741.1"/>
    </source>
</evidence>
<dbReference type="GO" id="GO:0004383">
    <property type="term" value="F:guanylate cyclase activity"/>
    <property type="evidence" value="ECO:0007669"/>
    <property type="project" value="TreeGrafter"/>
</dbReference>
<proteinExistence type="predicted"/>
<evidence type="ECO:0000256" key="5">
    <source>
        <dbReference type="ARBA" id="ARBA00023136"/>
    </source>
</evidence>
<dbReference type="CDD" id="cd07302">
    <property type="entry name" value="CHD"/>
    <property type="match status" value="1"/>
</dbReference>
<feature type="modified residue" description="4-aspartylphosphate" evidence="7">
    <location>
        <position position="209"/>
    </location>
</feature>
<dbReference type="InterPro" id="IPR029787">
    <property type="entry name" value="Nucleotide_cyclase"/>
</dbReference>
<dbReference type="CDD" id="cd00156">
    <property type="entry name" value="REC"/>
    <property type="match status" value="1"/>
</dbReference>
<dbReference type="SUPFAM" id="SSF52172">
    <property type="entry name" value="CheY-like"/>
    <property type="match status" value="1"/>
</dbReference>
<evidence type="ECO:0000259" key="10">
    <source>
        <dbReference type="PROSITE" id="PS50125"/>
    </source>
</evidence>
<evidence type="ECO:0000256" key="8">
    <source>
        <dbReference type="SAM" id="MobiDB-lite"/>
    </source>
</evidence>
<evidence type="ECO:0000256" key="6">
    <source>
        <dbReference type="ARBA" id="ARBA00023239"/>
    </source>
</evidence>
<dbReference type="PROSITE" id="PS50110">
    <property type="entry name" value="RESPONSE_REGULATORY"/>
    <property type="match status" value="1"/>
</dbReference>
<name>A0A061RQB4_9CHLO</name>
<evidence type="ECO:0000256" key="3">
    <source>
        <dbReference type="ARBA" id="ARBA00022741"/>
    </source>
</evidence>
<evidence type="ECO:0000256" key="7">
    <source>
        <dbReference type="PROSITE-ProRule" id="PRU00169"/>
    </source>
</evidence>
<dbReference type="GO" id="GO:0004016">
    <property type="term" value="F:adenylate cyclase activity"/>
    <property type="evidence" value="ECO:0007669"/>
    <property type="project" value="TreeGrafter"/>
</dbReference>
<dbReference type="GO" id="GO:0000160">
    <property type="term" value="P:phosphorelay signal transduction system"/>
    <property type="evidence" value="ECO:0007669"/>
    <property type="project" value="InterPro"/>
</dbReference>
<dbReference type="InterPro" id="IPR050401">
    <property type="entry name" value="Cyclic_nucleotide_synthase"/>
</dbReference>
<dbReference type="SMART" id="SM00044">
    <property type="entry name" value="CYCc"/>
    <property type="match status" value="1"/>
</dbReference>
<keyword evidence="4" id="KW-1133">Transmembrane helix</keyword>
<reference evidence="11" key="1">
    <citation type="submission" date="2014-05" db="EMBL/GenBank/DDBJ databases">
        <title>The transcriptome of the halophilic microalga Tetraselmis sp. GSL018 isolated from the Great Salt Lake, Utah.</title>
        <authorList>
            <person name="Jinkerson R.E."/>
            <person name="D'Adamo S."/>
            <person name="Posewitz M.C."/>
        </authorList>
    </citation>
    <scope>NUCLEOTIDE SEQUENCE</scope>
    <source>
        <strain evidence="11">GSL018</strain>
    </source>
</reference>
<dbReference type="InterPro" id="IPR001789">
    <property type="entry name" value="Sig_transdc_resp-reg_receiver"/>
</dbReference>
<evidence type="ECO:0000256" key="4">
    <source>
        <dbReference type="ARBA" id="ARBA00022989"/>
    </source>
</evidence>
<feature type="domain" description="Response regulatory" evidence="9">
    <location>
        <begin position="153"/>
        <end position="274"/>
    </location>
</feature>
<dbReference type="PROSITE" id="PS50125">
    <property type="entry name" value="GUANYLATE_CYCLASE_2"/>
    <property type="match status" value="1"/>
</dbReference>
<dbReference type="GO" id="GO:0005886">
    <property type="term" value="C:plasma membrane"/>
    <property type="evidence" value="ECO:0007669"/>
    <property type="project" value="TreeGrafter"/>
</dbReference>